<reference evidence="1 2" key="1">
    <citation type="journal article" date="2016" name="Mol. Biol. Evol.">
        <title>Comparative Genomics of Early-Diverging Mushroom-Forming Fungi Provides Insights into the Origins of Lignocellulose Decay Capabilities.</title>
        <authorList>
            <person name="Nagy L.G."/>
            <person name="Riley R."/>
            <person name="Tritt A."/>
            <person name="Adam C."/>
            <person name="Daum C."/>
            <person name="Floudas D."/>
            <person name="Sun H."/>
            <person name="Yadav J.S."/>
            <person name="Pangilinan J."/>
            <person name="Larsson K.H."/>
            <person name="Matsuura K."/>
            <person name="Barry K."/>
            <person name="Labutti K."/>
            <person name="Kuo R."/>
            <person name="Ohm R.A."/>
            <person name="Bhattacharya S.S."/>
            <person name="Shirouzu T."/>
            <person name="Yoshinaga Y."/>
            <person name="Martin F.M."/>
            <person name="Grigoriev I.V."/>
            <person name="Hibbett D.S."/>
        </authorList>
    </citation>
    <scope>NUCLEOTIDE SEQUENCE [LARGE SCALE GENOMIC DNA]</scope>
    <source>
        <strain evidence="1 2">HHB12029</strain>
    </source>
</reference>
<gene>
    <name evidence="1" type="ORF">EXIGLDRAFT_288776</name>
</gene>
<proteinExistence type="predicted"/>
<evidence type="ECO:0000313" key="1">
    <source>
        <dbReference type="EMBL" id="KZV84451.1"/>
    </source>
</evidence>
<dbReference type="EMBL" id="KV426224">
    <property type="protein sequence ID" value="KZV84451.1"/>
    <property type="molecule type" value="Genomic_DNA"/>
</dbReference>
<organism evidence="1 2">
    <name type="scientific">Exidia glandulosa HHB12029</name>
    <dbReference type="NCBI Taxonomy" id="1314781"/>
    <lineage>
        <taxon>Eukaryota</taxon>
        <taxon>Fungi</taxon>
        <taxon>Dikarya</taxon>
        <taxon>Basidiomycota</taxon>
        <taxon>Agaricomycotina</taxon>
        <taxon>Agaricomycetes</taxon>
        <taxon>Auriculariales</taxon>
        <taxon>Exidiaceae</taxon>
        <taxon>Exidia</taxon>
    </lineage>
</organism>
<protein>
    <submittedName>
        <fullName evidence="1">Uncharacterized protein</fullName>
    </submittedName>
</protein>
<name>A0A165DFS6_EXIGL</name>
<accession>A0A165DFS6</accession>
<dbReference type="InParanoid" id="A0A165DFS6"/>
<dbReference type="Gene3D" id="2.60.120.260">
    <property type="entry name" value="Galactose-binding domain-like"/>
    <property type="match status" value="1"/>
</dbReference>
<dbReference type="Proteomes" id="UP000077266">
    <property type="component" value="Unassembled WGS sequence"/>
</dbReference>
<keyword evidence="2" id="KW-1185">Reference proteome</keyword>
<evidence type="ECO:0000313" key="2">
    <source>
        <dbReference type="Proteomes" id="UP000077266"/>
    </source>
</evidence>
<dbReference type="OrthoDB" id="2758521at2759"/>
<sequence length="200" mass="22072">MRYSAFAVCAVNAATAAGRLVNVTIDDTFGDERTGAIPKYTSAHLWNARSATDGCTTCYAQPDGSQFHHNTWHDETTFTGQIPSNMSLSFMGTSIRMYCALANKLDIKLTNRATHLAFYLDDSAVPASTFDHEPTNDPGFIYNQLVFESDNLPLGQHTVVLSNLGTLDKGSLVLFDYAVYTYVRRSVIKVTSVRKKLRGL</sequence>
<dbReference type="AlphaFoldDB" id="A0A165DFS6"/>